<comment type="caution">
    <text evidence="4">The sequence shown here is derived from an EMBL/GenBank/DDBJ whole genome shotgun (WGS) entry which is preliminary data.</text>
</comment>
<dbReference type="Proteomes" id="UP001358417">
    <property type="component" value="Unassembled WGS sequence"/>
</dbReference>
<gene>
    <name evidence="4" type="ORF">LTR84_007861</name>
</gene>
<organism evidence="4 5">
    <name type="scientific">Exophiala bonariae</name>
    <dbReference type="NCBI Taxonomy" id="1690606"/>
    <lineage>
        <taxon>Eukaryota</taxon>
        <taxon>Fungi</taxon>
        <taxon>Dikarya</taxon>
        <taxon>Ascomycota</taxon>
        <taxon>Pezizomycotina</taxon>
        <taxon>Eurotiomycetes</taxon>
        <taxon>Chaetothyriomycetidae</taxon>
        <taxon>Chaetothyriales</taxon>
        <taxon>Herpotrichiellaceae</taxon>
        <taxon>Exophiala</taxon>
    </lineage>
</organism>
<dbReference type="InterPro" id="IPR047122">
    <property type="entry name" value="Trans-enoyl_RdTase-like"/>
</dbReference>
<dbReference type="InterPro" id="IPR011032">
    <property type="entry name" value="GroES-like_sf"/>
</dbReference>
<reference evidence="4 5" key="1">
    <citation type="submission" date="2023-08" db="EMBL/GenBank/DDBJ databases">
        <title>Black Yeasts Isolated from many extreme environments.</title>
        <authorList>
            <person name="Coleine C."/>
            <person name="Stajich J.E."/>
            <person name="Selbmann L."/>
        </authorList>
    </citation>
    <scope>NUCLEOTIDE SEQUENCE [LARGE SCALE GENOMIC DNA]</scope>
    <source>
        <strain evidence="4 5">CCFEE 5792</strain>
    </source>
</reference>
<comment type="similarity">
    <text evidence="1">Belongs to the zinc-containing alcohol dehydrogenase family.</text>
</comment>
<dbReference type="InterPro" id="IPR020843">
    <property type="entry name" value="ER"/>
</dbReference>
<evidence type="ECO:0000259" key="3">
    <source>
        <dbReference type="SMART" id="SM00829"/>
    </source>
</evidence>
<dbReference type="GeneID" id="89976026"/>
<sequence length="347" mass="36730">MKGVVFTAVGAEPKVVDDLPVPVPGPDQVLVKSIWTAINPVDAFMSQYGLLVVNWPLVLGVDAAGVITDSGNEATEKYGLKAGDEVFGCTRLGCKGYSAGQEYYLMDARVTIPKPKNISLVEASTLGVGVETACLGLFAGLNIPLPDPKNLPAALDEWVVILGGASSVGKAAIQLAKASGYKVAASCSSKSSSVVEELGAVPFDYKAPLEEQLKKVLDITSGEASKVFDAVASDDPAICKQLFKAIKASDKFFATTNDWNPTIHDFEGGRTYKVQLGEIGRPEGTELNDKIEKYIPLIVALIETGKLKPSEYEIIGKGGFDDALKAYHHQVSGAGGSRKVVVKIQDP</sequence>
<dbReference type="GO" id="GO:0016651">
    <property type="term" value="F:oxidoreductase activity, acting on NAD(P)H"/>
    <property type="evidence" value="ECO:0007669"/>
    <property type="project" value="InterPro"/>
</dbReference>
<evidence type="ECO:0000256" key="2">
    <source>
        <dbReference type="ARBA" id="ARBA00023002"/>
    </source>
</evidence>
<dbReference type="PANTHER" id="PTHR45348">
    <property type="entry name" value="HYPOTHETICAL OXIDOREDUCTASE (EUROFUNG)"/>
    <property type="match status" value="1"/>
</dbReference>
<dbReference type="PANTHER" id="PTHR45348:SF2">
    <property type="entry name" value="ZINC-TYPE ALCOHOL DEHYDROGENASE-LIKE PROTEIN C2E1P3.01"/>
    <property type="match status" value="1"/>
</dbReference>
<dbReference type="InterPro" id="IPR036291">
    <property type="entry name" value="NAD(P)-bd_dom_sf"/>
</dbReference>
<accession>A0AAV9NNZ6</accession>
<evidence type="ECO:0000313" key="4">
    <source>
        <dbReference type="EMBL" id="KAK5061319.1"/>
    </source>
</evidence>
<dbReference type="Gene3D" id="3.40.50.720">
    <property type="entry name" value="NAD(P)-binding Rossmann-like Domain"/>
    <property type="match status" value="1"/>
</dbReference>
<dbReference type="RefSeq" id="XP_064710416.1">
    <property type="nucleotide sequence ID" value="XM_064851413.1"/>
</dbReference>
<dbReference type="Gene3D" id="3.90.180.10">
    <property type="entry name" value="Medium-chain alcohol dehydrogenases, catalytic domain"/>
    <property type="match status" value="1"/>
</dbReference>
<dbReference type="Pfam" id="PF08240">
    <property type="entry name" value="ADH_N"/>
    <property type="match status" value="1"/>
</dbReference>
<name>A0AAV9NNZ6_9EURO</name>
<dbReference type="CDD" id="cd08249">
    <property type="entry name" value="enoyl_reductase_like"/>
    <property type="match status" value="1"/>
</dbReference>
<proteinExistence type="inferred from homology"/>
<dbReference type="InterPro" id="IPR013154">
    <property type="entry name" value="ADH-like_N"/>
</dbReference>
<dbReference type="SMART" id="SM00829">
    <property type="entry name" value="PKS_ER"/>
    <property type="match status" value="1"/>
</dbReference>
<dbReference type="AlphaFoldDB" id="A0AAV9NNZ6"/>
<feature type="domain" description="Enoyl reductase (ER)" evidence="3">
    <location>
        <begin position="10"/>
        <end position="342"/>
    </location>
</feature>
<dbReference type="SUPFAM" id="SSF50129">
    <property type="entry name" value="GroES-like"/>
    <property type="match status" value="1"/>
</dbReference>
<dbReference type="SUPFAM" id="SSF51735">
    <property type="entry name" value="NAD(P)-binding Rossmann-fold domains"/>
    <property type="match status" value="1"/>
</dbReference>
<protein>
    <recommendedName>
        <fullName evidence="3">Enoyl reductase (ER) domain-containing protein</fullName>
    </recommendedName>
</protein>
<evidence type="ECO:0000313" key="5">
    <source>
        <dbReference type="Proteomes" id="UP001358417"/>
    </source>
</evidence>
<evidence type="ECO:0000256" key="1">
    <source>
        <dbReference type="ARBA" id="ARBA00008072"/>
    </source>
</evidence>
<dbReference type="EMBL" id="JAVRRD010000003">
    <property type="protein sequence ID" value="KAK5061319.1"/>
    <property type="molecule type" value="Genomic_DNA"/>
</dbReference>
<keyword evidence="5" id="KW-1185">Reference proteome</keyword>
<keyword evidence="2" id="KW-0560">Oxidoreductase</keyword>